<dbReference type="OMA" id="EDHHEEN"/>
<proteinExistence type="predicted"/>
<feature type="region of interest" description="Disordered" evidence="3">
    <location>
        <begin position="165"/>
        <end position="239"/>
    </location>
</feature>
<keyword evidence="1 2" id="KW-0694">RNA-binding</keyword>
<dbReference type="PANTHER" id="PTHR23236:SF11">
    <property type="entry name" value="EUKARYOTIC TRANSLATION INITIATION FACTOR 4H"/>
    <property type="match status" value="1"/>
</dbReference>
<reference evidence="5" key="2">
    <citation type="journal article" date="2007" name="Science">
        <title>Genome sequence of Aedes aegypti, a major arbovirus vector.</title>
        <authorList>
            <person name="Nene V."/>
            <person name="Wortman J.R."/>
            <person name="Lawson D."/>
            <person name="Haas B."/>
            <person name="Kodira C."/>
            <person name="Tu Z.J."/>
            <person name="Loftus B."/>
            <person name="Xi Z."/>
            <person name="Megy K."/>
            <person name="Grabherr M."/>
            <person name="Ren Q."/>
            <person name="Zdobnov E.M."/>
            <person name="Lobo N.F."/>
            <person name="Campbell K.S."/>
            <person name="Brown S.E."/>
            <person name="Bonaldo M.F."/>
            <person name="Zhu J."/>
            <person name="Sinkins S.P."/>
            <person name="Hogenkamp D.G."/>
            <person name="Amedeo P."/>
            <person name="Arensburger P."/>
            <person name="Atkinson P.W."/>
            <person name="Bidwell S."/>
            <person name="Biedler J."/>
            <person name="Birney E."/>
            <person name="Bruggner R.V."/>
            <person name="Costas J."/>
            <person name="Coy M.R."/>
            <person name="Crabtree J."/>
            <person name="Crawford M."/>
            <person name="Debruyn B."/>
            <person name="Decaprio D."/>
            <person name="Eiglmeier K."/>
            <person name="Eisenstadt E."/>
            <person name="El-Dorry H."/>
            <person name="Gelbart W.M."/>
            <person name="Gomes S.L."/>
            <person name="Hammond M."/>
            <person name="Hannick L.I."/>
            <person name="Hogan J.R."/>
            <person name="Holmes M.H."/>
            <person name="Jaffe D."/>
            <person name="Johnston J.S."/>
            <person name="Kennedy R.C."/>
            <person name="Koo H."/>
            <person name="Kravitz S."/>
            <person name="Kriventseva E.V."/>
            <person name="Kulp D."/>
            <person name="Labutti K."/>
            <person name="Lee E."/>
            <person name="Li S."/>
            <person name="Lovin D.D."/>
            <person name="Mao C."/>
            <person name="Mauceli E."/>
            <person name="Menck C.F."/>
            <person name="Miller J.R."/>
            <person name="Montgomery P."/>
            <person name="Mori A."/>
            <person name="Nascimento A.L."/>
            <person name="Naveira H.F."/>
            <person name="Nusbaum C."/>
            <person name="O'leary S."/>
            <person name="Orvis J."/>
            <person name="Pertea M."/>
            <person name="Quesneville H."/>
            <person name="Reidenbach K.R."/>
            <person name="Rogers Y.H."/>
            <person name="Roth C.W."/>
            <person name="Schneider J.R."/>
            <person name="Schatz M."/>
            <person name="Shumway M."/>
            <person name="Stanke M."/>
            <person name="Stinson E.O."/>
            <person name="Tubio J.M."/>
            <person name="Vanzee J.P."/>
            <person name="Verjovski-Almeida S."/>
            <person name="Werner D."/>
            <person name="White O."/>
            <person name="Wyder S."/>
            <person name="Zeng Q."/>
            <person name="Zhao Q."/>
            <person name="Zhao Y."/>
            <person name="Hill C.A."/>
            <person name="Raikhel A.S."/>
            <person name="Soares M.B."/>
            <person name="Knudson D.L."/>
            <person name="Lee N.H."/>
            <person name="Galagan J."/>
            <person name="Salzberg S.L."/>
            <person name="Paulsen I.T."/>
            <person name="Dimopoulos G."/>
            <person name="Collins F.H."/>
            <person name="Birren B."/>
            <person name="Fraser-Liggett C.M."/>
            <person name="Severson D.W."/>
        </authorList>
    </citation>
    <scope>NUCLEOTIDE SEQUENCE [LARGE SCALE GENOMIC DNA]</scope>
    <source>
        <strain evidence="5">Liverpool</strain>
    </source>
</reference>
<dbReference type="KEGG" id="aag:5575846"/>
<dbReference type="InterPro" id="IPR000504">
    <property type="entry name" value="RRM_dom"/>
</dbReference>
<gene>
    <name evidence="5" type="ORF">AaeL_AAEL012119</name>
</gene>
<dbReference type="InterPro" id="IPR012677">
    <property type="entry name" value="Nucleotide-bd_a/b_plait_sf"/>
</dbReference>
<feature type="compositionally biased region" description="Acidic residues" evidence="3">
    <location>
        <begin position="57"/>
        <end position="74"/>
    </location>
</feature>
<evidence type="ECO:0000256" key="2">
    <source>
        <dbReference type="PROSITE-ProRule" id="PRU00176"/>
    </source>
</evidence>
<dbReference type="OrthoDB" id="442677at2759"/>
<feature type="compositionally biased region" description="Basic and acidic residues" evidence="3">
    <location>
        <begin position="182"/>
        <end position="197"/>
    </location>
</feature>
<reference evidence="5" key="3">
    <citation type="submission" date="2012-09" db="EMBL/GenBank/DDBJ databases">
        <authorList>
            <consortium name="VectorBase"/>
        </authorList>
    </citation>
    <scope>NUCLEOTIDE SEQUENCE</scope>
    <source>
        <strain evidence="5">Liverpool</strain>
    </source>
</reference>
<evidence type="ECO:0000256" key="3">
    <source>
        <dbReference type="SAM" id="MobiDB-lite"/>
    </source>
</evidence>
<name>A0A1S4FVN9_AEDAE</name>
<feature type="compositionally biased region" description="Basic and acidic residues" evidence="3">
    <location>
        <begin position="165"/>
        <end position="175"/>
    </location>
</feature>
<dbReference type="InterPro" id="IPR035979">
    <property type="entry name" value="RBD_domain_sf"/>
</dbReference>
<evidence type="ECO:0000313" key="6">
    <source>
        <dbReference type="Proteomes" id="UP000682892"/>
    </source>
</evidence>
<dbReference type="SMART" id="SM00360">
    <property type="entry name" value="RRM"/>
    <property type="match status" value="1"/>
</dbReference>
<dbReference type="AlphaFoldDB" id="A0A1S4FVN9"/>
<dbReference type="SUPFAM" id="SSF54928">
    <property type="entry name" value="RNA-binding domain, RBD"/>
    <property type="match status" value="1"/>
</dbReference>
<protein>
    <submittedName>
        <fullName evidence="5">AAEL012119-PA</fullName>
    </submittedName>
</protein>
<evidence type="ECO:0000313" key="5">
    <source>
        <dbReference type="EMBL" id="EAT35736.1"/>
    </source>
</evidence>
<dbReference type="PANTHER" id="PTHR23236">
    <property type="entry name" value="EUKARYOTIC TRANSLATION INITIATION FACTOR 4B/4H"/>
    <property type="match status" value="1"/>
</dbReference>
<accession>A0A1S4FVN9</accession>
<feature type="domain" description="RRM" evidence="4">
    <location>
        <begin position="95"/>
        <end position="166"/>
    </location>
</feature>
<feature type="compositionally biased region" description="Acidic residues" evidence="3">
    <location>
        <begin position="22"/>
        <end position="49"/>
    </location>
</feature>
<organism evidence="5 6">
    <name type="scientific">Aedes aegypti</name>
    <name type="common">Yellowfever mosquito</name>
    <name type="synonym">Culex aegypti</name>
    <dbReference type="NCBI Taxonomy" id="7159"/>
    <lineage>
        <taxon>Eukaryota</taxon>
        <taxon>Metazoa</taxon>
        <taxon>Ecdysozoa</taxon>
        <taxon>Arthropoda</taxon>
        <taxon>Hexapoda</taxon>
        <taxon>Insecta</taxon>
        <taxon>Pterygota</taxon>
        <taxon>Neoptera</taxon>
        <taxon>Endopterygota</taxon>
        <taxon>Diptera</taxon>
        <taxon>Nematocera</taxon>
        <taxon>Culicoidea</taxon>
        <taxon>Culicidae</taxon>
        <taxon>Culicinae</taxon>
        <taxon>Aedini</taxon>
        <taxon>Aedes</taxon>
        <taxon>Stegomyia</taxon>
    </lineage>
</organism>
<dbReference type="Gene3D" id="3.30.70.330">
    <property type="match status" value="1"/>
</dbReference>
<reference evidence="5" key="1">
    <citation type="submission" date="2005-10" db="EMBL/GenBank/DDBJ databases">
        <authorList>
            <person name="Loftus B.J."/>
            <person name="Nene V.M."/>
            <person name="Hannick L.I."/>
            <person name="Bidwell S."/>
            <person name="Haas B."/>
            <person name="Amedeo P."/>
            <person name="Orvis J."/>
            <person name="Wortman J.R."/>
            <person name="White O.R."/>
            <person name="Salzberg S."/>
            <person name="Shumway M."/>
            <person name="Koo H."/>
            <person name="Zhao Y."/>
            <person name="Holmes M."/>
            <person name="Miller J."/>
            <person name="Schatz M."/>
            <person name="Pop M."/>
            <person name="Pai G."/>
            <person name="Utterback T."/>
            <person name="Rogers Y.-H."/>
            <person name="Kravitz S."/>
            <person name="Fraser C.M."/>
        </authorList>
    </citation>
    <scope>NUCLEOTIDE SEQUENCE</scope>
    <source>
        <strain evidence="5">Liverpool</strain>
    </source>
</reference>
<dbReference type="PROSITE" id="PS50102">
    <property type="entry name" value="RRM"/>
    <property type="match status" value="1"/>
</dbReference>
<evidence type="ECO:0000259" key="4">
    <source>
        <dbReference type="PROSITE" id="PS50102"/>
    </source>
</evidence>
<dbReference type="HOGENOM" id="CLU_1161961_0_0_1"/>
<evidence type="ECO:0000256" key="1">
    <source>
        <dbReference type="ARBA" id="ARBA00022884"/>
    </source>
</evidence>
<dbReference type="Proteomes" id="UP000682892">
    <property type="component" value="Unassembled WGS sequence"/>
</dbReference>
<feature type="region of interest" description="Disordered" evidence="3">
    <location>
        <begin position="1"/>
        <end position="96"/>
    </location>
</feature>
<sequence length="239" mass="27170">MAVKGKKQQQKPSPKLVKHQEEEEEKDEEEDSDAGEDEELEEQSDEEVAEQEKDDAAEQEEDDDDDDDDEEEEAKDAKKKVEKKDTASGDDDMKTTIFVGHINYQLSKKELDDFFCKAGEIQSSRIISKRGYAFITFADAASVEEALKLDKEMLAGKAVHVERVKSKKTDNFEKKQQKRKRNKEDNEKGAKKAKLGDKTVQMKKSFNKGGKGRPKTAQHTNPNKKKNKPKSGQFVKAQE</sequence>
<dbReference type="EMBL" id="CH477842">
    <property type="protein sequence ID" value="EAT35736.1"/>
    <property type="molecule type" value="Genomic_DNA"/>
</dbReference>
<dbReference type="CDD" id="cd00590">
    <property type="entry name" value="RRM_SF"/>
    <property type="match status" value="1"/>
</dbReference>
<feature type="compositionally biased region" description="Basic residues" evidence="3">
    <location>
        <begin position="210"/>
        <end position="229"/>
    </location>
</feature>
<dbReference type="GO" id="GO:0003723">
    <property type="term" value="F:RNA binding"/>
    <property type="evidence" value="ECO:0007669"/>
    <property type="project" value="UniProtKB-UniRule"/>
</dbReference>
<feature type="compositionally biased region" description="Basic and acidic residues" evidence="3">
    <location>
        <begin position="82"/>
        <end position="94"/>
    </location>
</feature>
<dbReference type="Pfam" id="PF00076">
    <property type="entry name" value="RRM_1"/>
    <property type="match status" value="1"/>
</dbReference>